<proteinExistence type="predicted"/>
<accession>A0A1B9H259</accession>
<keyword evidence="3" id="KW-1185">Reference proteome</keyword>
<evidence type="ECO:0000256" key="1">
    <source>
        <dbReference type="SAM" id="MobiDB-lite"/>
    </source>
</evidence>
<protein>
    <submittedName>
        <fullName evidence="2">Uncharacterized protein</fullName>
    </submittedName>
</protein>
<reference evidence="3" key="2">
    <citation type="submission" date="2013-12" db="EMBL/GenBank/DDBJ databases">
        <title>Evolution of pathogenesis and genome organization in the Tremellales.</title>
        <authorList>
            <person name="Cuomo C."/>
            <person name="Litvintseva A."/>
            <person name="Heitman J."/>
            <person name="Chen Y."/>
            <person name="Sun S."/>
            <person name="Springer D."/>
            <person name="Dromer F."/>
            <person name="Young S."/>
            <person name="Zeng Q."/>
            <person name="Chapman S."/>
            <person name="Gujja S."/>
            <person name="Saif S."/>
            <person name="Birren B."/>
        </authorList>
    </citation>
    <scope>NUCLEOTIDE SEQUENCE [LARGE SCALE GENOMIC DNA]</scope>
    <source>
        <strain evidence="3">BCC8398</strain>
    </source>
</reference>
<feature type="region of interest" description="Disordered" evidence="1">
    <location>
        <begin position="54"/>
        <end position="75"/>
    </location>
</feature>
<dbReference type="EMBL" id="KI669493">
    <property type="protein sequence ID" value="OCF37327.1"/>
    <property type="molecule type" value="Genomic_DNA"/>
</dbReference>
<dbReference type="AlphaFoldDB" id="A0A1B9H259"/>
<gene>
    <name evidence="2" type="ORF">I316_01236</name>
</gene>
<evidence type="ECO:0000313" key="2">
    <source>
        <dbReference type="EMBL" id="OCF37327.1"/>
    </source>
</evidence>
<name>A0A1B9H259_9TREE</name>
<sequence length="75" mass="7783">MSYAQSGSQSDSLTSSKAVYGAPPALGIIQSSNKSVPHQGVKASKHQALTLAQQSRSVVHSLPQNSSDQSVDVCN</sequence>
<dbReference type="Proteomes" id="UP000092666">
    <property type="component" value="Unassembled WGS sequence"/>
</dbReference>
<evidence type="ECO:0000313" key="3">
    <source>
        <dbReference type="Proteomes" id="UP000092666"/>
    </source>
</evidence>
<reference evidence="2 3" key="1">
    <citation type="submission" date="2013-07" db="EMBL/GenBank/DDBJ databases">
        <title>The Genome Sequence of Cryptococcus heveanensis BCC8398.</title>
        <authorList>
            <consortium name="The Broad Institute Genome Sequencing Platform"/>
            <person name="Cuomo C."/>
            <person name="Litvintseva A."/>
            <person name="Chen Y."/>
            <person name="Heitman J."/>
            <person name="Sun S."/>
            <person name="Springer D."/>
            <person name="Dromer F."/>
            <person name="Young S.K."/>
            <person name="Zeng Q."/>
            <person name="Gargeya S."/>
            <person name="Fitzgerald M."/>
            <person name="Abouelleil A."/>
            <person name="Alvarado L."/>
            <person name="Berlin A.M."/>
            <person name="Chapman S.B."/>
            <person name="Dewar J."/>
            <person name="Goldberg J."/>
            <person name="Griggs A."/>
            <person name="Gujja S."/>
            <person name="Hansen M."/>
            <person name="Howarth C."/>
            <person name="Imamovic A."/>
            <person name="Larimer J."/>
            <person name="McCowan C."/>
            <person name="Murphy C."/>
            <person name="Pearson M."/>
            <person name="Priest M."/>
            <person name="Roberts A."/>
            <person name="Saif S."/>
            <person name="Shea T."/>
            <person name="Sykes S."/>
            <person name="Wortman J."/>
            <person name="Nusbaum C."/>
            <person name="Birren B."/>
        </authorList>
    </citation>
    <scope>NUCLEOTIDE SEQUENCE [LARGE SCALE GENOMIC DNA]</scope>
    <source>
        <strain evidence="2 3">BCC8398</strain>
    </source>
</reference>
<organism evidence="2 3">
    <name type="scientific">Kwoniella heveanensis BCC8398</name>
    <dbReference type="NCBI Taxonomy" id="1296120"/>
    <lineage>
        <taxon>Eukaryota</taxon>
        <taxon>Fungi</taxon>
        <taxon>Dikarya</taxon>
        <taxon>Basidiomycota</taxon>
        <taxon>Agaricomycotina</taxon>
        <taxon>Tremellomycetes</taxon>
        <taxon>Tremellales</taxon>
        <taxon>Cryptococcaceae</taxon>
        <taxon>Kwoniella</taxon>
    </lineage>
</organism>